<evidence type="ECO:0000313" key="3">
    <source>
        <dbReference type="EMBL" id="SFM29070.1"/>
    </source>
</evidence>
<dbReference type="InterPro" id="IPR032330">
    <property type="entry name" value="EF-G-binding_C"/>
</dbReference>
<dbReference type="OrthoDB" id="1891078at2"/>
<dbReference type="Gene3D" id="1.20.1280.250">
    <property type="match status" value="1"/>
</dbReference>
<dbReference type="Pfam" id="PF16571">
    <property type="entry name" value="FBP_C"/>
    <property type="match status" value="1"/>
</dbReference>
<dbReference type="InterPro" id="IPR010841">
    <property type="entry name" value="EF-G-binding_N"/>
</dbReference>
<name>A0A1I4PNJ7_9BACI</name>
<keyword evidence="3" id="KW-0479">Metal-binding</keyword>
<dbReference type="CDD" id="cd16342">
    <property type="entry name" value="FusC_FusB"/>
    <property type="match status" value="1"/>
</dbReference>
<proteinExistence type="predicted"/>
<evidence type="ECO:0000259" key="2">
    <source>
        <dbReference type="Pfam" id="PF16571"/>
    </source>
</evidence>
<accession>A0A1I4PNJ7</accession>
<dbReference type="GO" id="GO:0008270">
    <property type="term" value="F:zinc ion binding"/>
    <property type="evidence" value="ECO:0007669"/>
    <property type="project" value="UniProtKB-KW"/>
</dbReference>
<feature type="domain" description="Elongation factor G-binding protein N-terminal" evidence="1">
    <location>
        <begin position="5"/>
        <end position="87"/>
    </location>
</feature>
<keyword evidence="3" id="KW-0862">Zinc</keyword>
<keyword evidence="3" id="KW-0863">Zinc-finger</keyword>
<protein>
    <submittedName>
        <fullName evidence="3">FBP C-terminal treble-clef zinc-finger</fullName>
    </submittedName>
</protein>
<evidence type="ECO:0000259" key="1">
    <source>
        <dbReference type="Pfam" id="PF07299"/>
    </source>
</evidence>
<organism evidence="3 4">
    <name type="scientific">Salibacterium qingdaonense</name>
    <dbReference type="NCBI Taxonomy" id="266892"/>
    <lineage>
        <taxon>Bacteria</taxon>
        <taxon>Bacillati</taxon>
        <taxon>Bacillota</taxon>
        <taxon>Bacilli</taxon>
        <taxon>Bacillales</taxon>
        <taxon>Bacillaceae</taxon>
    </lineage>
</organism>
<dbReference type="STRING" id="266892.SAMN04488054_1299"/>
<gene>
    <name evidence="3" type="ORF">SAMN04488054_1299</name>
</gene>
<keyword evidence="4" id="KW-1185">Reference proteome</keyword>
<dbReference type="Proteomes" id="UP000199668">
    <property type="component" value="Unassembled WGS sequence"/>
</dbReference>
<dbReference type="RefSeq" id="WP_090928031.1">
    <property type="nucleotide sequence ID" value="NZ_FOTY01000029.1"/>
</dbReference>
<feature type="domain" description="Elongation factor G-binding protein C-terminal treble-clef zinc-finger" evidence="2">
    <location>
        <begin position="101"/>
        <end position="203"/>
    </location>
</feature>
<dbReference type="Pfam" id="PF07299">
    <property type="entry name" value="EF-G-binding_N"/>
    <property type="match status" value="1"/>
</dbReference>
<sequence>MTEPFIRNHHLNLIKNQGRYIQQSFRDVEDSGVMQAVKGQAAEHVKQALPVLTEEQEDVIDPLSDVETSIGVEAFIGSLQPYVEPFPILDKEQIGRLFPHHKKMEMPDLGDVDFAHRTYIGWNDGGHRKKFIVYDLDGEIVGMEGRYTPAKRQDYCYFCRELAPVMLVTFETHETDADNPEFYRALGHHICIDSEQCNRNISDVSRLDGFVRKVLHHG</sequence>
<dbReference type="AlphaFoldDB" id="A0A1I4PNJ7"/>
<reference evidence="3 4" key="1">
    <citation type="submission" date="2016-10" db="EMBL/GenBank/DDBJ databases">
        <authorList>
            <person name="de Groot N.N."/>
        </authorList>
    </citation>
    <scope>NUCLEOTIDE SEQUENCE [LARGE SCALE GENOMIC DNA]</scope>
    <source>
        <strain evidence="3 4">CGMCC 1.6134</strain>
    </source>
</reference>
<dbReference type="InterPro" id="IPR038344">
    <property type="entry name" value="EF-G_N_sf"/>
</dbReference>
<dbReference type="EMBL" id="FOTY01000029">
    <property type="protein sequence ID" value="SFM29070.1"/>
    <property type="molecule type" value="Genomic_DNA"/>
</dbReference>
<evidence type="ECO:0000313" key="4">
    <source>
        <dbReference type="Proteomes" id="UP000199668"/>
    </source>
</evidence>